<evidence type="ECO:0000313" key="2">
    <source>
        <dbReference type="EMBL" id="GFS58505.1"/>
    </source>
</evidence>
<evidence type="ECO:0000313" key="3">
    <source>
        <dbReference type="Proteomes" id="UP000887013"/>
    </source>
</evidence>
<dbReference type="EMBL" id="BMAW01047005">
    <property type="protein sequence ID" value="GFS58505.1"/>
    <property type="molecule type" value="Genomic_DNA"/>
</dbReference>
<feature type="region of interest" description="Disordered" evidence="1">
    <location>
        <begin position="1"/>
        <end position="22"/>
    </location>
</feature>
<feature type="compositionally biased region" description="Basic and acidic residues" evidence="1">
    <location>
        <begin position="1"/>
        <end position="20"/>
    </location>
</feature>
<proteinExistence type="predicted"/>
<dbReference type="AlphaFoldDB" id="A0A8X6JTL8"/>
<evidence type="ECO:0000256" key="1">
    <source>
        <dbReference type="SAM" id="MobiDB-lite"/>
    </source>
</evidence>
<organism evidence="2 3">
    <name type="scientific">Nephila pilipes</name>
    <name type="common">Giant wood spider</name>
    <name type="synonym">Nephila maculata</name>
    <dbReference type="NCBI Taxonomy" id="299642"/>
    <lineage>
        <taxon>Eukaryota</taxon>
        <taxon>Metazoa</taxon>
        <taxon>Ecdysozoa</taxon>
        <taxon>Arthropoda</taxon>
        <taxon>Chelicerata</taxon>
        <taxon>Arachnida</taxon>
        <taxon>Araneae</taxon>
        <taxon>Araneomorphae</taxon>
        <taxon>Entelegynae</taxon>
        <taxon>Araneoidea</taxon>
        <taxon>Nephilidae</taxon>
        <taxon>Nephila</taxon>
    </lineage>
</organism>
<gene>
    <name evidence="2" type="ORF">NPIL_420431</name>
</gene>
<reference evidence="2" key="1">
    <citation type="submission" date="2020-08" db="EMBL/GenBank/DDBJ databases">
        <title>Multicomponent nature underlies the extraordinary mechanical properties of spider dragline silk.</title>
        <authorList>
            <person name="Kono N."/>
            <person name="Nakamura H."/>
            <person name="Mori M."/>
            <person name="Yoshida Y."/>
            <person name="Ohtoshi R."/>
            <person name="Malay A.D."/>
            <person name="Moran D.A.P."/>
            <person name="Tomita M."/>
            <person name="Numata K."/>
            <person name="Arakawa K."/>
        </authorList>
    </citation>
    <scope>NUCLEOTIDE SEQUENCE</scope>
</reference>
<accession>A0A8X6JTL8</accession>
<sequence length="98" mass="11276">MKTDIYANGDKKETGQERKSTATQQWTFFPRNACVHFTFPKVKDYTLLHCYSKKSRTNNTVRTTSNLNGVATFVSRVQEQVIADSRSIINDRGFVPWP</sequence>
<protein>
    <submittedName>
        <fullName evidence="2">Uncharacterized protein</fullName>
    </submittedName>
</protein>
<name>A0A8X6JTL8_NEPPI</name>
<keyword evidence="3" id="KW-1185">Reference proteome</keyword>
<comment type="caution">
    <text evidence="2">The sequence shown here is derived from an EMBL/GenBank/DDBJ whole genome shotgun (WGS) entry which is preliminary data.</text>
</comment>
<dbReference type="Proteomes" id="UP000887013">
    <property type="component" value="Unassembled WGS sequence"/>
</dbReference>